<dbReference type="KEGG" id="aarg:Aargi30884_04190"/>
<dbReference type="EMBL" id="AP019695">
    <property type="protein sequence ID" value="BBK21516.1"/>
    <property type="molecule type" value="Genomic_DNA"/>
</dbReference>
<accession>A0A6N4TE32</accession>
<evidence type="ECO:0000313" key="3">
    <source>
        <dbReference type="EMBL" id="BBK21416.1"/>
    </source>
</evidence>
<evidence type="ECO:0000259" key="2">
    <source>
        <dbReference type="Pfam" id="PF03050"/>
    </source>
</evidence>
<protein>
    <submittedName>
        <fullName evidence="3">IS66 family transposase ISH10B</fullName>
    </submittedName>
</protein>
<evidence type="ECO:0000256" key="1">
    <source>
        <dbReference type="SAM" id="MobiDB-lite"/>
    </source>
</evidence>
<dbReference type="AlphaFoldDB" id="A0A6N4TE32"/>
<sequence length="514" mass="59824">MKDDFYSLYCEAVEENERLKKENKSLKIQVVSLTRRVRYLEDNQDQIIESKVNKAVDKITAAFEDKVFSLEKQVCSLKSILNNDGTNSGIPTSKTPIQKQKRIPNFRAPSDKKKGGQPNHKKHKLERFDDSEITDTVDHAVDVCPECGAVMEHRGNMRTKDELDFQIIVKKIRHRFINSFCPACGYESKAEIPNHLKEENQYGRGVQATALSLLNEGCVSMKRTQEFITGISHGEIETSAGYIAKLQKRLYEQLERFDEELKKEIIKLDIVHWDDTVIMINKNRGCLRFYGNDKLAYYASHEKKDKAGLDEDRILNSLDAEKKVVHDHNIVNYNEEYEFMNVECCVHLLRDLKKVVDNLGHEWPKKMINLLLEENTKRNEGEAVFPEYVGMIYDECVIEGIMENDSDEDKFYAKEEKALLKRLEKYKENYLMWTYNEDIPFSNNVSERSLRSTKTKMKVSGQFQNIQNARYYARIKSYIETGKRHGMNSIKLIEGALKGEYITIGQMKEHDNLY</sequence>
<name>A0A6N4TE32_9FIRM</name>
<dbReference type="KEGG" id="aarg:Aargi30884_03190"/>
<dbReference type="EMBL" id="AP019695">
    <property type="protein sequence ID" value="BBK21951.1"/>
    <property type="molecule type" value="Genomic_DNA"/>
</dbReference>
<feature type="compositionally biased region" description="Polar residues" evidence="1">
    <location>
        <begin position="85"/>
        <end position="98"/>
    </location>
</feature>
<proteinExistence type="predicted"/>
<feature type="region of interest" description="Disordered" evidence="1">
    <location>
        <begin position="85"/>
        <end position="122"/>
    </location>
</feature>
<dbReference type="PANTHER" id="PTHR33678">
    <property type="entry name" value="BLL1576 PROTEIN"/>
    <property type="match status" value="1"/>
</dbReference>
<evidence type="ECO:0000313" key="4">
    <source>
        <dbReference type="EMBL" id="BBK21516.1"/>
    </source>
</evidence>
<dbReference type="RefSeq" id="WP_115715329.1">
    <property type="nucleotide sequence ID" value="NZ_AP019695.1"/>
</dbReference>
<dbReference type="PANTHER" id="PTHR33678:SF2">
    <property type="match status" value="1"/>
</dbReference>
<organism evidence="3 6">
    <name type="scientific">Amedibacterium intestinale</name>
    <dbReference type="NCBI Taxonomy" id="2583452"/>
    <lineage>
        <taxon>Bacteria</taxon>
        <taxon>Bacillati</taxon>
        <taxon>Bacillota</taxon>
        <taxon>Erysipelotrichia</taxon>
        <taxon>Erysipelotrichales</taxon>
        <taxon>Erysipelotrichaceae</taxon>
        <taxon>Amedibacterium</taxon>
    </lineage>
</organism>
<dbReference type="Pfam" id="PF03050">
    <property type="entry name" value="DDE_Tnp_IS66"/>
    <property type="match status" value="1"/>
</dbReference>
<evidence type="ECO:0000313" key="5">
    <source>
        <dbReference type="EMBL" id="BBK21951.1"/>
    </source>
</evidence>
<dbReference type="InterPro" id="IPR004291">
    <property type="entry name" value="Transposase_IS66_central"/>
</dbReference>
<dbReference type="InterPro" id="IPR052344">
    <property type="entry name" value="Transposase-related"/>
</dbReference>
<dbReference type="EMBL" id="AP019695">
    <property type="protein sequence ID" value="BBK21416.1"/>
    <property type="molecule type" value="Genomic_DNA"/>
</dbReference>
<evidence type="ECO:0000313" key="6">
    <source>
        <dbReference type="Proteomes" id="UP000464754"/>
    </source>
</evidence>
<keyword evidence="6" id="KW-1185">Reference proteome</keyword>
<reference evidence="6" key="1">
    <citation type="submission" date="2019-05" db="EMBL/GenBank/DDBJ databases">
        <title>Complete genome sequencing of Absiella argi strain JCM 30884.</title>
        <authorList>
            <person name="Sakamoto M."/>
            <person name="Murakami T."/>
            <person name="Mori H."/>
        </authorList>
    </citation>
    <scope>NUCLEOTIDE SEQUENCE [LARGE SCALE GENOMIC DNA]</scope>
    <source>
        <strain evidence="6">JCM 30884</strain>
    </source>
</reference>
<dbReference type="KEGG" id="aarg:Aargi30884_08540"/>
<dbReference type="Proteomes" id="UP000464754">
    <property type="component" value="Chromosome"/>
</dbReference>
<feature type="domain" description="Transposase IS66 central" evidence="2">
    <location>
        <begin position="202"/>
        <end position="470"/>
    </location>
</feature>
<gene>
    <name evidence="3" type="ORF">Aargi30884_03190</name>
    <name evidence="4" type="ORF">Aargi30884_04190</name>
    <name evidence="5" type="ORF">Aargi30884_08540</name>
</gene>
<reference evidence="3" key="2">
    <citation type="journal article" date="2020" name="Int. J. Syst. Evol. Microbiol.">
        <title>Amedibacterium intestinale gen. nov., sp. nov., isolated from human faeces, and reclassification of Eubacterium dolichum Moore et al. 1976 (Approved Lists 1980) as Amedibacillus dolichus gen. nov., comb. nov.</title>
        <authorList>
            <person name="Ikeyama N."/>
            <person name="Toyoda A."/>
            <person name="Morohoshi S."/>
            <person name="Kunihiro T."/>
            <person name="Murakami T."/>
            <person name="Mori H."/>
            <person name="Iino T."/>
            <person name="Ohkuma M."/>
            <person name="Sakamoto M."/>
        </authorList>
    </citation>
    <scope>NUCLEOTIDE SEQUENCE</scope>
    <source>
        <strain evidence="3">JCM 30884</strain>
    </source>
</reference>